<dbReference type="InterPro" id="IPR011551">
    <property type="entry name" value="NTP_PyrPHydrolase_MazG"/>
</dbReference>
<dbReference type="GO" id="GO:0006203">
    <property type="term" value="P:dGTP catabolic process"/>
    <property type="evidence" value="ECO:0007669"/>
    <property type="project" value="TreeGrafter"/>
</dbReference>
<evidence type="ECO:0000259" key="1">
    <source>
        <dbReference type="Pfam" id="PF03819"/>
    </source>
</evidence>
<dbReference type="Gene3D" id="1.10.287.1080">
    <property type="entry name" value="MazG-like"/>
    <property type="match status" value="2"/>
</dbReference>
<organism evidence="2 3">
    <name type="scientific">Qipengyuania vulgaris</name>
    <dbReference type="NCBI Taxonomy" id="291985"/>
    <lineage>
        <taxon>Bacteria</taxon>
        <taxon>Pseudomonadati</taxon>
        <taxon>Pseudomonadota</taxon>
        <taxon>Alphaproteobacteria</taxon>
        <taxon>Sphingomonadales</taxon>
        <taxon>Erythrobacteraceae</taxon>
        <taxon>Qipengyuania</taxon>
    </lineage>
</organism>
<sequence>MPHQIDRLLRIMARLRDPEHGCEWDTAQSFSTISPYTIEEAYEVADAIERSDMDDLQGELGDLLLQVVFHARMAEEAGHFAFTDVVRNIADKMEARHPHIFGDEGGVMEEARWEDLKATEREAAGVRGALDGVALALPALLRAQKLQKRAARHGFDWPDPTGPRDKVFEEIQELAEASPGDIKEEAGDFLFAAVNLVRAYGIDAETALRTANTKFERRFRAMEDLANGDFANRKLDAQEELWQEVKRREKAVS</sequence>
<feature type="domain" description="NTP pyrophosphohydrolase MazG-like" evidence="1">
    <location>
        <begin position="28"/>
        <end position="101"/>
    </location>
</feature>
<dbReference type="GO" id="GO:0046076">
    <property type="term" value="P:dTTP catabolic process"/>
    <property type="evidence" value="ECO:0007669"/>
    <property type="project" value="TreeGrafter"/>
</dbReference>
<dbReference type="SUPFAM" id="SSF101386">
    <property type="entry name" value="all-alpha NTP pyrophosphatases"/>
    <property type="match status" value="2"/>
</dbReference>
<comment type="caution">
    <text evidence="2">The sequence shown here is derived from an EMBL/GenBank/DDBJ whole genome shotgun (WGS) entry which is preliminary data.</text>
</comment>
<protein>
    <submittedName>
        <fullName evidence="2">Nucleoside triphosphate pyrophosphohydrolase</fullName>
        <ecNumber evidence="2">3.6.1.9</ecNumber>
    </submittedName>
</protein>
<dbReference type="AlphaFoldDB" id="A0A844XTN0"/>
<dbReference type="GO" id="GO:0046047">
    <property type="term" value="P:TTP catabolic process"/>
    <property type="evidence" value="ECO:0007669"/>
    <property type="project" value="TreeGrafter"/>
</dbReference>
<reference evidence="2 3" key="1">
    <citation type="submission" date="2019-12" db="EMBL/GenBank/DDBJ databases">
        <title>Genomic-based taxomic classification of the family Erythrobacteraceae.</title>
        <authorList>
            <person name="Xu L."/>
        </authorList>
    </citation>
    <scope>NUCLEOTIDE SEQUENCE [LARGE SCALE GENOMIC DNA]</scope>
    <source>
        <strain evidence="2 3">DSM 17792</strain>
    </source>
</reference>
<dbReference type="InterPro" id="IPR004518">
    <property type="entry name" value="MazG-like_dom"/>
</dbReference>
<dbReference type="Pfam" id="PF03819">
    <property type="entry name" value="MazG"/>
    <property type="match status" value="2"/>
</dbReference>
<dbReference type="InterPro" id="IPR048015">
    <property type="entry name" value="NTP-PPase_MazG-like_N"/>
</dbReference>
<dbReference type="InterPro" id="IPR048011">
    <property type="entry name" value="NTP-PPase_MazG-like_C"/>
</dbReference>
<accession>A0A844XTN0</accession>
<proteinExistence type="predicted"/>
<dbReference type="GO" id="GO:0046081">
    <property type="term" value="P:dUTP catabolic process"/>
    <property type="evidence" value="ECO:0007669"/>
    <property type="project" value="TreeGrafter"/>
</dbReference>
<dbReference type="CDD" id="cd11529">
    <property type="entry name" value="NTP-PPase_MazG_Cterm"/>
    <property type="match status" value="1"/>
</dbReference>
<dbReference type="PANTHER" id="PTHR30522">
    <property type="entry name" value="NUCLEOSIDE TRIPHOSPHATE PYROPHOSPHOHYDROLASE"/>
    <property type="match status" value="1"/>
</dbReference>
<dbReference type="RefSeq" id="WP_160728045.1">
    <property type="nucleotide sequence ID" value="NZ_WTYC01000004.1"/>
</dbReference>
<dbReference type="Proteomes" id="UP000448199">
    <property type="component" value="Unassembled WGS sequence"/>
</dbReference>
<dbReference type="OrthoDB" id="9808939at2"/>
<keyword evidence="3" id="KW-1185">Reference proteome</keyword>
<dbReference type="GO" id="GO:0046052">
    <property type="term" value="P:UTP catabolic process"/>
    <property type="evidence" value="ECO:0007669"/>
    <property type="project" value="TreeGrafter"/>
</dbReference>
<dbReference type="FunFam" id="1.10.287.1080:FF:000001">
    <property type="entry name" value="Nucleoside triphosphate pyrophosphohydrolase"/>
    <property type="match status" value="1"/>
</dbReference>
<dbReference type="EMBL" id="WTYC01000004">
    <property type="protein sequence ID" value="MXO48493.1"/>
    <property type="molecule type" value="Genomic_DNA"/>
</dbReference>
<keyword evidence="2" id="KW-0378">Hydrolase</keyword>
<dbReference type="CDD" id="cd11528">
    <property type="entry name" value="NTP-PPase_MazG_Nterm"/>
    <property type="match status" value="1"/>
</dbReference>
<dbReference type="NCBIfam" id="TIGR00444">
    <property type="entry name" value="mazG"/>
    <property type="match status" value="1"/>
</dbReference>
<evidence type="ECO:0000313" key="2">
    <source>
        <dbReference type="EMBL" id="MXO48493.1"/>
    </source>
</evidence>
<gene>
    <name evidence="2" type="primary">mazG</name>
    <name evidence="2" type="ORF">GRI69_09510</name>
</gene>
<dbReference type="EC" id="3.6.1.9" evidence="2"/>
<dbReference type="GO" id="GO:0046061">
    <property type="term" value="P:dATP catabolic process"/>
    <property type="evidence" value="ECO:0007669"/>
    <property type="project" value="TreeGrafter"/>
</dbReference>
<dbReference type="PANTHER" id="PTHR30522:SF0">
    <property type="entry name" value="NUCLEOSIDE TRIPHOSPHATE PYROPHOSPHOHYDROLASE"/>
    <property type="match status" value="1"/>
</dbReference>
<dbReference type="GO" id="GO:0047429">
    <property type="term" value="F:nucleoside triphosphate diphosphatase activity"/>
    <property type="evidence" value="ECO:0007669"/>
    <property type="project" value="UniProtKB-EC"/>
</dbReference>
<name>A0A844XTN0_9SPHN</name>
<dbReference type="NCBIfam" id="NF007113">
    <property type="entry name" value="PRK09562.1"/>
    <property type="match status" value="1"/>
</dbReference>
<dbReference type="GO" id="GO:0006950">
    <property type="term" value="P:response to stress"/>
    <property type="evidence" value="ECO:0007669"/>
    <property type="project" value="UniProtKB-ARBA"/>
</dbReference>
<feature type="domain" description="NTP pyrophosphohydrolase MazG-like" evidence="1">
    <location>
        <begin position="167"/>
        <end position="218"/>
    </location>
</feature>
<evidence type="ECO:0000313" key="3">
    <source>
        <dbReference type="Proteomes" id="UP000448199"/>
    </source>
</evidence>